<dbReference type="GO" id="GO:0006520">
    <property type="term" value="P:amino acid metabolic process"/>
    <property type="evidence" value="ECO:0007669"/>
    <property type="project" value="InterPro"/>
</dbReference>
<dbReference type="InterPro" id="IPR015424">
    <property type="entry name" value="PyrdxlP-dep_Trfase"/>
</dbReference>
<keyword evidence="5" id="KW-0663">Pyridoxal phosphate</keyword>
<dbReference type="InterPro" id="IPR050596">
    <property type="entry name" value="AspAT/PAT-like"/>
</dbReference>
<evidence type="ECO:0000256" key="4">
    <source>
        <dbReference type="ARBA" id="ARBA00022679"/>
    </source>
</evidence>
<dbReference type="Gene3D" id="3.90.1150.10">
    <property type="entry name" value="Aspartate Aminotransferase, domain 1"/>
    <property type="match status" value="1"/>
</dbReference>
<feature type="domain" description="Aminotransferase class I/classII large" evidence="7">
    <location>
        <begin position="32"/>
        <end position="376"/>
    </location>
</feature>
<evidence type="ECO:0000256" key="1">
    <source>
        <dbReference type="ARBA" id="ARBA00001933"/>
    </source>
</evidence>
<dbReference type="STRING" id="1121291.SAMN02745134_01102"/>
<evidence type="ECO:0000259" key="7">
    <source>
        <dbReference type="Pfam" id="PF00155"/>
    </source>
</evidence>
<dbReference type="SUPFAM" id="SSF53383">
    <property type="entry name" value="PLP-dependent transferases"/>
    <property type="match status" value="1"/>
</dbReference>
<dbReference type="RefSeq" id="WP_084114514.1">
    <property type="nucleotide sequence ID" value="NZ_FWXH01000003.1"/>
</dbReference>
<proteinExistence type="inferred from homology"/>
<dbReference type="PROSITE" id="PS00105">
    <property type="entry name" value="AA_TRANSFER_CLASS_1"/>
    <property type="match status" value="1"/>
</dbReference>
<evidence type="ECO:0000313" key="8">
    <source>
        <dbReference type="EMBL" id="SMC20823.1"/>
    </source>
</evidence>
<dbReference type="Proteomes" id="UP000192468">
    <property type="component" value="Unassembled WGS sequence"/>
</dbReference>
<comment type="cofactor">
    <cofactor evidence="1 6">
        <name>pyridoxal 5'-phosphate</name>
        <dbReference type="ChEBI" id="CHEBI:597326"/>
    </cofactor>
</comment>
<evidence type="ECO:0000256" key="3">
    <source>
        <dbReference type="ARBA" id="ARBA00022576"/>
    </source>
</evidence>
<gene>
    <name evidence="8" type="ORF">SAMN02745134_01102</name>
</gene>
<dbReference type="AlphaFoldDB" id="A0A1W1XAC1"/>
<dbReference type="EC" id="2.6.1.-" evidence="6"/>
<dbReference type="GO" id="GO:0030170">
    <property type="term" value="F:pyridoxal phosphate binding"/>
    <property type="evidence" value="ECO:0007669"/>
    <property type="project" value="InterPro"/>
</dbReference>
<dbReference type="OrthoDB" id="9802328at2"/>
<evidence type="ECO:0000256" key="2">
    <source>
        <dbReference type="ARBA" id="ARBA00007441"/>
    </source>
</evidence>
<evidence type="ECO:0000256" key="6">
    <source>
        <dbReference type="RuleBase" id="RU000481"/>
    </source>
</evidence>
<keyword evidence="9" id="KW-1185">Reference proteome</keyword>
<dbReference type="EMBL" id="FWXH01000003">
    <property type="protein sequence ID" value="SMC20823.1"/>
    <property type="molecule type" value="Genomic_DNA"/>
</dbReference>
<dbReference type="InterPro" id="IPR015421">
    <property type="entry name" value="PyrdxlP-dep_Trfase_major"/>
</dbReference>
<dbReference type="Gene3D" id="3.40.640.10">
    <property type="entry name" value="Type I PLP-dependent aspartate aminotransferase-like (Major domain)"/>
    <property type="match status" value="1"/>
</dbReference>
<dbReference type="InterPro" id="IPR015422">
    <property type="entry name" value="PyrdxlP-dep_Trfase_small"/>
</dbReference>
<dbReference type="PANTHER" id="PTHR46383:SF4">
    <property type="entry name" value="AMINOTRANSFERASE"/>
    <property type="match status" value="1"/>
</dbReference>
<organism evidence="8 9">
    <name type="scientific">Clostridium acidisoli DSM 12555</name>
    <dbReference type="NCBI Taxonomy" id="1121291"/>
    <lineage>
        <taxon>Bacteria</taxon>
        <taxon>Bacillati</taxon>
        <taxon>Bacillota</taxon>
        <taxon>Clostridia</taxon>
        <taxon>Eubacteriales</taxon>
        <taxon>Clostridiaceae</taxon>
        <taxon>Clostridium</taxon>
    </lineage>
</organism>
<evidence type="ECO:0000313" key="9">
    <source>
        <dbReference type="Proteomes" id="UP000192468"/>
    </source>
</evidence>
<dbReference type="PANTHER" id="PTHR46383">
    <property type="entry name" value="ASPARTATE AMINOTRANSFERASE"/>
    <property type="match status" value="1"/>
</dbReference>
<sequence>MGENKIARNVQSIELSGIRKFYNKVSKIEGAISLTLGQPDFPVPLKAKEAIIKAINTNKTGYTSNEGIFELRNEISDFLQKQKINYNADEICITVGGSEGLMDVFTTFVNSGDKVLLPTPAYPAYESCIKLLGGKVINYKLNDNFSIDFESITEAINKEKPKLLVMSYPCNPTGAVLSENDRNKLYEIIKNEDIIVITDEMYSSLCFEDEYYSLAQCEEIKDKVVLVSGFSKMFSMTGLRIGYVCAVRTYLDSIIKVHQYNVSCAPSIVQYGALEALKSCSNDVEYMKNEFIRRRDYAFKRLENMGFQVNLPKGAFYIFPSINNFSKNSEEFCDRLLNNAKVAIVPGSAFGKAGEGHMRISYACSLEVLEEAFNRIEKELK</sequence>
<keyword evidence="4 6" id="KW-0808">Transferase</keyword>
<evidence type="ECO:0000256" key="5">
    <source>
        <dbReference type="ARBA" id="ARBA00022898"/>
    </source>
</evidence>
<protein>
    <recommendedName>
        <fullName evidence="6">Aminotransferase</fullName>
        <ecNumber evidence="6">2.6.1.-</ecNumber>
    </recommendedName>
</protein>
<name>A0A1W1XAC1_9CLOT</name>
<dbReference type="Pfam" id="PF00155">
    <property type="entry name" value="Aminotran_1_2"/>
    <property type="match status" value="1"/>
</dbReference>
<dbReference type="GO" id="GO:0008483">
    <property type="term" value="F:transaminase activity"/>
    <property type="evidence" value="ECO:0007669"/>
    <property type="project" value="UniProtKB-KW"/>
</dbReference>
<dbReference type="InterPro" id="IPR004839">
    <property type="entry name" value="Aminotransferase_I/II_large"/>
</dbReference>
<keyword evidence="3 6" id="KW-0032">Aminotransferase</keyword>
<accession>A0A1W1XAC1</accession>
<comment type="similarity">
    <text evidence="2 6">Belongs to the class-I pyridoxal-phosphate-dependent aminotransferase family.</text>
</comment>
<dbReference type="CDD" id="cd00609">
    <property type="entry name" value="AAT_like"/>
    <property type="match status" value="1"/>
</dbReference>
<reference evidence="8 9" key="1">
    <citation type="submission" date="2017-04" db="EMBL/GenBank/DDBJ databases">
        <authorList>
            <person name="Afonso C.L."/>
            <person name="Miller P.J."/>
            <person name="Scott M.A."/>
            <person name="Spackman E."/>
            <person name="Goraichik I."/>
            <person name="Dimitrov K.M."/>
            <person name="Suarez D.L."/>
            <person name="Swayne D.E."/>
        </authorList>
    </citation>
    <scope>NUCLEOTIDE SEQUENCE [LARGE SCALE GENOMIC DNA]</scope>
    <source>
        <strain evidence="8 9">DSM 12555</strain>
    </source>
</reference>
<dbReference type="InterPro" id="IPR004838">
    <property type="entry name" value="NHTrfase_class1_PyrdxlP-BS"/>
</dbReference>